<dbReference type="AlphaFoldDB" id="A0A544VXJ2"/>
<organism evidence="8 9">
    <name type="scientific">Mycolicibacterium hodleri</name>
    <dbReference type="NCBI Taxonomy" id="49897"/>
    <lineage>
        <taxon>Bacteria</taxon>
        <taxon>Bacillati</taxon>
        <taxon>Actinomycetota</taxon>
        <taxon>Actinomycetes</taxon>
        <taxon>Mycobacteriales</taxon>
        <taxon>Mycobacteriaceae</taxon>
        <taxon>Mycolicibacterium</taxon>
    </lineage>
</organism>
<sequence length="194" mass="21624">MTATPAAPDHLTGSFDEDVAPLRAELHRYAVSLTRNSPDAEDLVQDTMLKAFKAYDRLRPETFLKAWLFTIMRNTWFSTCRTAKLRPEVLQADMTDVDHRPTVADAHASSSAEDELLRDEIDPELMAALTGLSEEMRATVFHVVVGDMLCRDAAELLGVSTNTVLTRMHRSRHALRRALTKTDGPAGHVPRRAA</sequence>
<keyword evidence="4 6" id="KW-0238">DNA-binding</keyword>
<dbReference type="SUPFAM" id="SSF88659">
    <property type="entry name" value="Sigma3 and sigma4 domains of RNA polymerase sigma factors"/>
    <property type="match status" value="1"/>
</dbReference>
<evidence type="ECO:0000259" key="7">
    <source>
        <dbReference type="Pfam" id="PF04542"/>
    </source>
</evidence>
<evidence type="ECO:0000313" key="9">
    <source>
        <dbReference type="Proteomes" id="UP000315759"/>
    </source>
</evidence>
<dbReference type="InterPro" id="IPR039425">
    <property type="entry name" value="RNA_pol_sigma-70-like"/>
</dbReference>
<dbReference type="PANTHER" id="PTHR43133:SF25">
    <property type="entry name" value="RNA POLYMERASE SIGMA FACTOR RFAY-RELATED"/>
    <property type="match status" value="1"/>
</dbReference>
<dbReference type="GO" id="GO:0003677">
    <property type="term" value="F:DNA binding"/>
    <property type="evidence" value="ECO:0007669"/>
    <property type="project" value="UniProtKB-KW"/>
</dbReference>
<dbReference type="Pfam" id="PF04542">
    <property type="entry name" value="Sigma70_r2"/>
    <property type="match status" value="1"/>
</dbReference>
<dbReference type="EMBL" id="VIFX01000028">
    <property type="protein sequence ID" value="TQR84704.1"/>
    <property type="molecule type" value="Genomic_DNA"/>
</dbReference>
<keyword evidence="9" id="KW-1185">Reference proteome</keyword>
<proteinExistence type="inferred from homology"/>
<dbReference type="InterPro" id="IPR036388">
    <property type="entry name" value="WH-like_DNA-bd_sf"/>
</dbReference>
<feature type="domain" description="RNA polymerase sigma-70 region 2" evidence="7">
    <location>
        <begin position="23"/>
        <end position="84"/>
    </location>
</feature>
<name>A0A544VXJ2_9MYCO</name>
<dbReference type="InterPro" id="IPR014284">
    <property type="entry name" value="RNA_pol_sigma-70_dom"/>
</dbReference>
<keyword evidence="5 6" id="KW-0804">Transcription</keyword>
<accession>A0A544VXJ2</accession>
<comment type="caution">
    <text evidence="8">The sequence shown here is derived from an EMBL/GenBank/DDBJ whole genome shotgun (WGS) entry which is preliminary data.</text>
</comment>
<evidence type="ECO:0000256" key="6">
    <source>
        <dbReference type="RuleBase" id="RU000716"/>
    </source>
</evidence>
<reference evidence="8 9" key="1">
    <citation type="submission" date="2018-10" db="EMBL/GenBank/DDBJ databases">
        <title>Draft genome of Mycobacterium hodleri strain B.</title>
        <authorList>
            <person name="Amande T.J."/>
            <person name="Mcgenity T.J."/>
        </authorList>
    </citation>
    <scope>NUCLEOTIDE SEQUENCE [LARGE SCALE GENOMIC DNA]</scope>
    <source>
        <strain evidence="8 9">B</strain>
    </source>
</reference>
<dbReference type="SUPFAM" id="SSF88946">
    <property type="entry name" value="Sigma2 domain of RNA polymerase sigma factors"/>
    <property type="match status" value="1"/>
</dbReference>
<dbReference type="NCBIfam" id="TIGR02937">
    <property type="entry name" value="sigma70-ECF"/>
    <property type="match status" value="1"/>
</dbReference>
<dbReference type="Proteomes" id="UP000315759">
    <property type="component" value="Unassembled WGS sequence"/>
</dbReference>
<dbReference type="PANTHER" id="PTHR43133">
    <property type="entry name" value="RNA POLYMERASE ECF-TYPE SIGMA FACTO"/>
    <property type="match status" value="1"/>
</dbReference>
<dbReference type="GO" id="GO:0006352">
    <property type="term" value="P:DNA-templated transcription initiation"/>
    <property type="evidence" value="ECO:0007669"/>
    <property type="project" value="InterPro"/>
</dbReference>
<gene>
    <name evidence="8" type="ORF">D8S82_20855</name>
</gene>
<dbReference type="PROSITE" id="PS01063">
    <property type="entry name" value="SIGMA70_ECF"/>
    <property type="match status" value="1"/>
</dbReference>
<evidence type="ECO:0000256" key="4">
    <source>
        <dbReference type="ARBA" id="ARBA00023125"/>
    </source>
</evidence>
<dbReference type="Gene3D" id="1.10.10.10">
    <property type="entry name" value="Winged helix-like DNA-binding domain superfamily/Winged helix DNA-binding domain"/>
    <property type="match status" value="1"/>
</dbReference>
<dbReference type="RefSeq" id="WP_142553927.1">
    <property type="nucleotide sequence ID" value="NZ_VIFX01000028.1"/>
</dbReference>
<dbReference type="InterPro" id="IPR013324">
    <property type="entry name" value="RNA_pol_sigma_r3/r4-like"/>
</dbReference>
<protein>
    <recommendedName>
        <fullName evidence="6">RNA polymerase sigma factor</fullName>
    </recommendedName>
</protein>
<comment type="similarity">
    <text evidence="1 6">Belongs to the sigma-70 factor family. ECF subfamily.</text>
</comment>
<evidence type="ECO:0000256" key="3">
    <source>
        <dbReference type="ARBA" id="ARBA00023082"/>
    </source>
</evidence>
<keyword evidence="3 6" id="KW-0731">Sigma factor</keyword>
<dbReference type="InterPro" id="IPR007627">
    <property type="entry name" value="RNA_pol_sigma70_r2"/>
</dbReference>
<dbReference type="GO" id="GO:0016987">
    <property type="term" value="F:sigma factor activity"/>
    <property type="evidence" value="ECO:0007669"/>
    <property type="project" value="UniProtKB-KW"/>
</dbReference>
<keyword evidence="2 6" id="KW-0805">Transcription regulation</keyword>
<dbReference type="Gene3D" id="1.10.1740.10">
    <property type="match status" value="1"/>
</dbReference>
<evidence type="ECO:0000256" key="2">
    <source>
        <dbReference type="ARBA" id="ARBA00023015"/>
    </source>
</evidence>
<evidence type="ECO:0000256" key="5">
    <source>
        <dbReference type="ARBA" id="ARBA00023163"/>
    </source>
</evidence>
<dbReference type="InterPro" id="IPR013325">
    <property type="entry name" value="RNA_pol_sigma_r2"/>
</dbReference>
<evidence type="ECO:0000313" key="8">
    <source>
        <dbReference type="EMBL" id="TQR84704.1"/>
    </source>
</evidence>
<dbReference type="InterPro" id="IPR000838">
    <property type="entry name" value="RNA_pol_sigma70_ECF_CS"/>
</dbReference>
<evidence type="ECO:0000256" key="1">
    <source>
        <dbReference type="ARBA" id="ARBA00010641"/>
    </source>
</evidence>